<accession>A0A873WKS7</accession>
<keyword evidence="1" id="KW-1133">Transmembrane helix</keyword>
<name>A0A873WKS7_9CAUD</name>
<keyword evidence="1" id="KW-0812">Transmembrane</keyword>
<protein>
    <submittedName>
        <fullName evidence="2">Putative membrane protein</fullName>
    </submittedName>
</protein>
<organism evidence="2 3">
    <name type="scientific">Burkholderia phage Mica</name>
    <dbReference type="NCBI Taxonomy" id="2767579"/>
    <lineage>
        <taxon>Viruses</taxon>
        <taxon>Duplodnaviria</taxon>
        <taxon>Heunggongvirae</taxon>
        <taxon>Uroviricota</taxon>
        <taxon>Caudoviricetes</taxon>
        <taxon>Micavirus</taxon>
        <taxon>Micavirus Mica</taxon>
    </lineage>
</organism>
<evidence type="ECO:0000313" key="3">
    <source>
        <dbReference type="Proteomes" id="UP000663491"/>
    </source>
</evidence>
<feature type="transmembrane region" description="Helical" evidence="1">
    <location>
        <begin position="35"/>
        <end position="55"/>
    </location>
</feature>
<evidence type="ECO:0000313" key="2">
    <source>
        <dbReference type="EMBL" id="QPB08675.1"/>
    </source>
</evidence>
<gene>
    <name evidence="2" type="ORF">CPT_Mica_063</name>
</gene>
<dbReference type="Proteomes" id="UP000663491">
    <property type="component" value="Segment"/>
</dbReference>
<proteinExistence type="predicted"/>
<sequence length="56" mass="6110">MTLHWPQIVYLALSLIGIGVQCAKHGKPREGKENVFGTLFATAVVCWLLYAGGFFG</sequence>
<dbReference type="EMBL" id="MT701586">
    <property type="protein sequence ID" value="QPB08675.1"/>
    <property type="molecule type" value="Genomic_DNA"/>
</dbReference>
<reference evidence="2" key="1">
    <citation type="submission" date="2020-07" db="EMBL/GenBank/DDBJ databases">
        <title>Complete genome sequence of Burkholderia cenocepacia myophage Mica.</title>
        <authorList>
            <person name="Garcia J.A."/>
            <person name="Yao G.W."/>
            <person name="Guadalupe Vizoso-Pinto M."/>
            <person name="Gonzalez C."/>
            <person name="Liu M.L."/>
            <person name="Gill J."/>
        </authorList>
    </citation>
    <scope>NUCLEOTIDE SEQUENCE</scope>
</reference>
<keyword evidence="1" id="KW-0472">Membrane</keyword>
<evidence type="ECO:0000256" key="1">
    <source>
        <dbReference type="SAM" id="Phobius"/>
    </source>
</evidence>
<keyword evidence="3" id="KW-1185">Reference proteome</keyword>
<feature type="transmembrane region" description="Helical" evidence="1">
    <location>
        <begin position="6"/>
        <end position="23"/>
    </location>
</feature>